<dbReference type="GO" id="GO:0055107">
    <property type="term" value="P:Golgi to secretory granule transport"/>
    <property type="evidence" value="ECO:0007669"/>
    <property type="project" value="TreeGrafter"/>
</dbReference>
<reference evidence="4" key="2">
    <citation type="submission" date="2025-08" db="UniProtKB">
        <authorList>
            <consortium name="Ensembl"/>
        </authorList>
    </citation>
    <scope>IDENTIFICATION</scope>
</reference>
<dbReference type="Ensembl" id="ENSCSAVT00000000732.1">
    <property type="protein sequence ID" value="ENSCSAVP00000000724.1"/>
    <property type="gene ID" value="ENSCSAVG00000000408.1"/>
</dbReference>
<dbReference type="PANTHER" id="PTHR32123">
    <property type="entry name" value="BICD FAMILY-LIKE CARGO ADAPTER"/>
    <property type="match status" value="1"/>
</dbReference>
<evidence type="ECO:0000259" key="3">
    <source>
        <dbReference type="Pfam" id="PF04849"/>
    </source>
</evidence>
<keyword evidence="5" id="KW-1185">Reference proteome</keyword>
<dbReference type="GO" id="GO:0047496">
    <property type="term" value="P:vesicle transport along microtubule"/>
    <property type="evidence" value="ECO:0007669"/>
    <property type="project" value="TreeGrafter"/>
</dbReference>
<evidence type="ECO:0000256" key="1">
    <source>
        <dbReference type="ARBA" id="ARBA00023054"/>
    </source>
</evidence>
<dbReference type="eggNOG" id="ENOG502QUA9">
    <property type="taxonomic scope" value="Eukaryota"/>
</dbReference>
<dbReference type="Pfam" id="PF04849">
    <property type="entry name" value="HAP1_N"/>
    <property type="match status" value="1"/>
</dbReference>
<accession>H2Y5X6</accession>
<sequence>MQEHSKVHLKHSMVDNGAAMEDSLFPFIGDNYNSFVRTPDEEQSDHEVDSMPECQIDLTEVDVYTRLEHKERDLILAAELGKSLLEKNEFLTRENERVQNEFQDRCEILEQQKHELRQRLEFKESEWDANSAQLNSDIKRAQEELEEHKAMLCAAEREKSRAVDELTQQNQKLLSQLQKSCEAERQLSIQVQQLR</sequence>
<dbReference type="InParanoid" id="H2Y5X6"/>
<dbReference type="HOGENOM" id="CLU_1399168_0_0_1"/>
<evidence type="ECO:0000256" key="2">
    <source>
        <dbReference type="SAM" id="Coils"/>
    </source>
</evidence>
<evidence type="ECO:0000313" key="4">
    <source>
        <dbReference type="Ensembl" id="ENSCSAVP00000000724.1"/>
    </source>
</evidence>
<proteinExistence type="predicted"/>
<name>H2Y5X6_CIOSA</name>
<keyword evidence="1 2" id="KW-0175">Coiled coil</keyword>
<dbReference type="InterPro" id="IPR006933">
    <property type="entry name" value="HAP1_N"/>
</dbReference>
<dbReference type="OMA" id="YTRLEHK"/>
<protein>
    <recommendedName>
        <fullName evidence="3">HAP1 N-terminal domain-containing protein</fullName>
    </recommendedName>
</protein>
<feature type="domain" description="HAP1 N-terminal" evidence="3">
    <location>
        <begin position="57"/>
        <end position="121"/>
    </location>
</feature>
<dbReference type="InterPro" id="IPR051149">
    <property type="entry name" value="Spindly/BICDR_Dynein_Adapter"/>
</dbReference>
<reference evidence="4" key="3">
    <citation type="submission" date="2025-09" db="UniProtKB">
        <authorList>
            <consortium name="Ensembl"/>
        </authorList>
    </citation>
    <scope>IDENTIFICATION</scope>
</reference>
<dbReference type="STRING" id="51511.ENSCSAVP00000000724"/>
<evidence type="ECO:0000313" key="5">
    <source>
        <dbReference type="Proteomes" id="UP000007875"/>
    </source>
</evidence>
<dbReference type="AlphaFoldDB" id="H2Y5X6"/>
<reference evidence="5" key="1">
    <citation type="submission" date="2003-08" db="EMBL/GenBank/DDBJ databases">
        <authorList>
            <person name="Birren B."/>
            <person name="Nusbaum C."/>
            <person name="Abebe A."/>
            <person name="Abouelleil A."/>
            <person name="Adekoya E."/>
            <person name="Ait-zahra M."/>
            <person name="Allen N."/>
            <person name="Allen T."/>
            <person name="An P."/>
            <person name="Anderson M."/>
            <person name="Anderson S."/>
            <person name="Arachchi H."/>
            <person name="Armbruster J."/>
            <person name="Bachantsang P."/>
            <person name="Baldwin J."/>
            <person name="Barry A."/>
            <person name="Bayul T."/>
            <person name="Blitshsteyn B."/>
            <person name="Bloom T."/>
            <person name="Blye J."/>
            <person name="Boguslavskiy L."/>
            <person name="Borowsky M."/>
            <person name="Boukhgalter B."/>
            <person name="Brunache A."/>
            <person name="Butler J."/>
            <person name="Calixte N."/>
            <person name="Calvo S."/>
            <person name="Camarata J."/>
            <person name="Campo K."/>
            <person name="Chang J."/>
            <person name="Cheshatsang Y."/>
            <person name="Citroen M."/>
            <person name="Collymore A."/>
            <person name="Considine T."/>
            <person name="Cook A."/>
            <person name="Cooke P."/>
            <person name="Corum B."/>
            <person name="Cuomo C."/>
            <person name="David R."/>
            <person name="Dawoe T."/>
            <person name="Degray S."/>
            <person name="Dodge S."/>
            <person name="Dooley K."/>
            <person name="Dorje P."/>
            <person name="Dorjee K."/>
            <person name="Dorris L."/>
            <person name="Duffey N."/>
            <person name="Dupes A."/>
            <person name="Elkins T."/>
            <person name="Engels R."/>
            <person name="Erickson J."/>
            <person name="Farina A."/>
            <person name="Faro S."/>
            <person name="Ferreira P."/>
            <person name="Fischer H."/>
            <person name="Fitzgerald M."/>
            <person name="Foley K."/>
            <person name="Gage D."/>
            <person name="Galagan J."/>
            <person name="Gearin G."/>
            <person name="Gnerre S."/>
            <person name="Gnirke A."/>
            <person name="Goyette A."/>
            <person name="Graham J."/>
            <person name="Grandbois E."/>
            <person name="Gyaltsen K."/>
            <person name="Hafez N."/>
            <person name="Hagopian D."/>
            <person name="Hagos B."/>
            <person name="Hall J."/>
            <person name="Hatcher B."/>
            <person name="Heller A."/>
            <person name="Higgins H."/>
            <person name="Honan T."/>
            <person name="Horn A."/>
            <person name="Houde N."/>
            <person name="Hughes L."/>
            <person name="Hulme W."/>
            <person name="Husby E."/>
            <person name="Iliev I."/>
            <person name="Jaffe D."/>
            <person name="Jones C."/>
            <person name="Kamal M."/>
            <person name="Kamat A."/>
            <person name="Kamvysselis M."/>
            <person name="Karlsson E."/>
            <person name="Kells C."/>
            <person name="Kieu A."/>
            <person name="Kisner P."/>
            <person name="Kodira C."/>
            <person name="Kulbokas E."/>
            <person name="Labutti K."/>
            <person name="Lama D."/>
            <person name="Landers T."/>
            <person name="Leger J."/>
            <person name="Levine S."/>
            <person name="Lewis D."/>
            <person name="Lewis T."/>
            <person name="Lindblad-toh K."/>
            <person name="Liu X."/>
            <person name="Lokyitsang T."/>
            <person name="Lokyitsang Y."/>
            <person name="Lucien O."/>
            <person name="Lui A."/>
            <person name="Ma L.J."/>
            <person name="Mabbitt R."/>
            <person name="Macdonald J."/>
            <person name="Maclean C."/>
            <person name="Major J."/>
            <person name="Manning J."/>
            <person name="Marabella R."/>
            <person name="Maru K."/>
            <person name="Matthews C."/>
            <person name="Mauceli E."/>
            <person name="Mccarthy M."/>
            <person name="Mcdonough S."/>
            <person name="Mcghee T."/>
            <person name="Meldrim J."/>
            <person name="Meneus L."/>
            <person name="Mesirov J."/>
            <person name="Mihalev A."/>
            <person name="Mihova T."/>
            <person name="Mikkelsen T."/>
            <person name="Mlenga V."/>
            <person name="Moru K."/>
            <person name="Mozes J."/>
            <person name="Mulrain L."/>
            <person name="Munson G."/>
            <person name="Naylor J."/>
            <person name="Newes C."/>
            <person name="Nguyen C."/>
            <person name="Nguyen N."/>
            <person name="Nguyen T."/>
            <person name="Nicol R."/>
            <person name="Nielsen C."/>
            <person name="Nizzari M."/>
            <person name="Norbu C."/>
            <person name="Norbu N."/>
            <person name="O'donnell P."/>
            <person name="Okoawo O."/>
            <person name="O'leary S."/>
            <person name="Omotosho B."/>
            <person name="O'neill K."/>
            <person name="Osman S."/>
            <person name="Parker S."/>
            <person name="Perrin D."/>
            <person name="Phunkhang P."/>
            <person name="Piqani B."/>
            <person name="Purcell S."/>
            <person name="Rachupka T."/>
            <person name="Ramasamy U."/>
            <person name="Rameau R."/>
            <person name="Ray V."/>
            <person name="Raymond C."/>
            <person name="Retta R."/>
            <person name="Richardson S."/>
            <person name="Rise C."/>
            <person name="Rodriguez J."/>
            <person name="Rogers J."/>
            <person name="Rogov P."/>
            <person name="Rutman M."/>
            <person name="Schupbach R."/>
            <person name="Seaman C."/>
            <person name="Settipalli S."/>
            <person name="Sharpe T."/>
            <person name="Sheridan J."/>
            <person name="Sherpa N."/>
            <person name="Shi J."/>
            <person name="Smirnov S."/>
            <person name="Smith C."/>
            <person name="Sougnez C."/>
            <person name="Spencer B."/>
            <person name="Stalker J."/>
            <person name="Stange-thomann N."/>
            <person name="Stavropoulos S."/>
            <person name="Stetson K."/>
            <person name="Stone C."/>
            <person name="Stone S."/>
            <person name="Stubbs M."/>
            <person name="Talamas J."/>
            <person name="Tchuinga P."/>
            <person name="Tenzing P."/>
            <person name="Tesfaye S."/>
            <person name="Theodore J."/>
            <person name="Thoulutsang Y."/>
            <person name="Topham K."/>
            <person name="Towey S."/>
            <person name="Tsamla T."/>
            <person name="Tsomo N."/>
            <person name="Vallee D."/>
            <person name="Vassiliev H."/>
            <person name="Venkataraman V."/>
            <person name="Vinson J."/>
            <person name="Vo A."/>
            <person name="Wade C."/>
            <person name="Wang S."/>
            <person name="Wangchuk T."/>
            <person name="Wangdi T."/>
            <person name="Whittaker C."/>
            <person name="Wilkinson J."/>
            <person name="Wu Y."/>
            <person name="Wyman D."/>
            <person name="Yadav S."/>
            <person name="Yang S."/>
            <person name="Yang X."/>
            <person name="Yeager S."/>
            <person name="Yee E."/>
            <person name="Young G."/>
            <person name="Zainoun J."/>
            <person name="Zembeck L."/>
            <person name="Zimmer A."/>
            <person name="Zody M."/>
            <person name="Lander E."/>
        </authorList>
    </citation>
    <scope>NUCLEOTIDE SEQUENCE [LARGE SCALE GENOMIC DNA]</scope>
</reference>
<organism evidence="4 5">
    <name type="scientific">Ciona savignyi</name>
    <name type="common">Pacific transparent sea squirt</name>
    <dbReference type="NCBI Taxonomy" id="51511"/>
    <lineage>
        <taxon>Eukaryota</taxon>
        <taxon>Metazoa</taxon>
        <taxon>Chordata</taxon>
        <taxon>Tunicata</taxon>
        <taxon>Ascidiacea</taxon>
        <taxon>Phlebobranchia</taxon>
        <taxon>Cionidae</taxon>
        <taxon>Ciona</taxon>
    </lineage>
</organism>
<feature type="coiled-coil region" evidence="2">
    <location>
        <begin position="81"/>
        <end position="183"/>
    </location>
</feature>
<dbReference type="PANTHER" id="PTHR32123:SF13">
    <property type="entry name" value="BICAUDAL D-RELATED PROTEIN HOMOLOG"/>
    <property type="match status" value="1"/>
</dbReference>
<dbReference type="GeneTree" id="ENSGT00940000171206"/>
<dbReference type="Proteomes" id="UP000007875">
    <property type="component" value="Unassembled WGS sequence"/>
</dbReference>